<accession>A0ACB6UYU0</accession>
<evidence type="ECO:0000313" key="1">
    <source>
        <dbReference type="EMBL" id="KAF5092982.1"/>
    </source>
</evidence>
<reference evidence="1 2" key="1">
    <citation type="journal article" date="2020" name="Front. Microbiol.">
        <title>Phenotypic and Genetic Characterization of the Cheese Ripening Yeast Geotrichum candidum.</title>
        <authorList>
            <person name="Perkins V."/>
            <person name="Vignola S."/>
            <person name="Lessard M.H."/>
            <person name="Plante P.L."/>
            <person name="Corbeil J."/>
            <person name="Dugat-Bony E."/>
            <person name="Frenette M."/>
            <person name="Labrie S."/>
        </authorList>
    </citation>
    <scope>NUCLEOTIDE SEQUENCE [LARGE SCALE GENOMIC DNA]</scope>
    <source>
        <strain evidence="1 2">LMA-1147</strain>
    </source>
</reference>
<comment type="caution">
    <text evidence="1">The sequence shown here is derived from an EMBL/GenBank/DDBJ whole genome shotgun (WGS) entry which is preliminary data.</text>
</comment>
<dbReference type="EMBL" id="QVQA01000295">
    <property type="protein sequence ID" value="KAF5092982.1"/>
    <property type="molecule type" value="Genomic_DNA"/>
</dbReference>
<organism evidence="1 2">
    <name type="scientific">Geotrichum galactomycetum</name>
    <dbReference type="NCBI Taxonomy" id="27317"/>
    <lineage>
        <taxon>Eukaryota</taxon>
        <taxon>Fungi</taxon>
        <taxon>Dikarya</taxon>
        <taxon>Ascomycota</taxon>
        <taxon>Saccharomycotina</taxon>
        <taxon>Dipodascomycetes</taxon>
        <taxon>Dipodascales</taxon>
        <taxon>Dipodascaceae</taxon>
        <taxon>Geotrichum</taxon>
    </lineage>
</organism>
<gene>
    <name evidence="1" type="ORF">D0Z00_004302</name>
</gene>
<protein>
    <submittedName>
        <fullName evidence="1">Uncharacterized protein</fullName>
    </submittedName>
</protein>
<proteinExistence type="predicted"/>
<keyword evidence="2" id="KW-1185">Reference proteome</keyword>
<dbReference type="Proteomes" id="UP000744676">
    <property type="component" value="Unassembled WGS sequence"/>
</dbReference>
<evidence type="ECO:0000313" key="2">
    <source>
        <dbReference type="Proteomes" id="UP000744676"/>
    </source>
</evidence>
<sequence length="236" mass="27454">MDDLHLKLQLTAEDARYVREKFLVAVDDKINYHLPAQLAFDGDGTQQQQEDPMRSKVEDLVKERPTNPHPSLQFIHESFELTRHGLMVDGVDMSTRPNLRDDLAAPKEEIEPFDFELNERLRQLYGRVDDLTLEIARLRKRVPTESTRLYQHALERRRELEQQAASEPDTDAEEDTVDADTDARLQQLRDIKHTYYDAIGGLDELISTMPETKTQLEQLEQVLQFIQNEQDSSKPQ</sequence>
<name>A0ACB6UYU0_9ASCO</name>